<reference evidence="1 2" key="1">
    <citation type="submission" date="2016-10" db="EMBL/GenBank/DDBJ databases">
        <authorList>
            <person name="de Groot N.N."/>
        </authorList>
    </citation>
    <scope>NUCLEOTIDE SEQUENCE [LARGE SCALE GENOMIC DNA]</scope>
    <source>
        <strain evidence="1 2">DSM 29316</strain>
    </source>
</reference>
<evidence type="ECO:0008006" key="3">
    <source>
        <dbReference type="Google" id="ProtNLM"/>
    </source>
</evidence>
<gene>
    <name evidence="1" type="ORF">SAMN05421688_1426</name>
</gene>
<protein>
    <recommendedName>
        <fullName evidence="3">ChaC-like protein</fullName>
    </recommendedName>
</protein>
<dbReference type="AlphaFoldDB" id="A0A1I0WH31"/>
<keyword evidence="2" id="KW-1185">Reference proteome</keyword>
<accession>A0A1I0WH31</accession>
<dbReference type="Proteomes" id="UP000198796">
    <property type="component" value="Unassembled WGS sequence"/>
</dbReference>
<dbReference type="CDD" id="cd06661">
    <property type="entry name" value="GGCT_like"/>
    <property type="match status" value="1"/>
</dbReference>
<dbReference type="InterPro" id="IPR013024">
    <property type="entry name" value="GGCT-like"/>
</dbReference>
<sequence>MNHPFFFGYGSLVNRATHDYPSATPASVAGWRRVWRHTGLRPVAFLSVEPCATTEISGLIAQVPGGDWAALDAREAAYDRLDATHQVRHDLPAPAPVAIYSVARAHRARTEDRHPILLSYLDVVVQGFAREHGEAGVADFFATTDGWDGPVYDDRENPLYPRHQILSAEERALVDEHLTRRKVLIIDEAPALMRSVQPLPAP</sequence>
<evidence type="ECO:0000313" key="1">
    <source>
        <dbReference type="EMBL" id="SFA87951.1"/>
    </source>
</evidence>
<dbReference type="OrthoDB" id="5567366at2"/>
<dbReference type="EMBL" id="FOJU01000002">
    <property type="protein sequence ID" value="SFA87951.1"/>
    <property type="molecule type" value="Genomic_DNA"/>
</dbReference>
<name>A0A1I0WH31_9RHOB</name>
<proteinExistence type="predicted"/>
<dbReference type="STRING" id="871651.SAMN05421688_1426"/>
<dbReference type="Gene3D" id="3.10.490.10">
    <property type="entry name" value="Gamma-glutamyl cyclotransferase-like"/>
    <property type="match status" value="1"/>
</dbReference>
<organism evidence="1 2">
    <name type="scientific">Poseidonocella pacifica</name>
    <dbReference type="NCBI Taxonomy" id="871651"/>
    <lineage>
        <taxon>Bacteria</taxon>
        <taxon>Pseudomonadati</taxon>
        <taxon>Pseudomonadota</taxon>
        <taxon>Alphaproteobacteria</taxon>
        <taxon>Rhodobacterales</taxon>
        <taxon>Roseobacteraceae</taxon>
        <taxon>Poseidonocella</taxon>
    </lineage>
</organism>
<dbReference type="InterPro" id="IPR036568">
    <property type="entry name" value="GGCT-like_sf"/>
</dbReference>
<dbReference type="SUPFAM" id="SSF110857">
    <property type="entry name" value="Gamma-glutamyl cyclotransferase-like"/>
    <property type="match status" value="1"/>
</dbReference>
<dbReference type="RefSeq" id="WP_092062338.1">
    <property type="nucleotide sequence ID" value="NZ_FOJU01000002.1"/>
</dbReference>
<evidence type="ECO:0000313" key="2">
    <source>
        <dbReference type="Proteomes" id="UP000198796"/>
    </source>
</evidence>